<comment type="caution">
    <text evidence="1">The sequence shown here is derived from an EMBL/GenBank/DDBJ whole genome shotgun (WGS) entry which is preliminary data.</text>
</comment>
<sequence length="75" mass="8784">MKFYTLFSIINKVVEEAKIHIRYSSHNIFRNISCYYSSNCLISVAGVGALISNLSRDFFLAELHMYYECHNKQKI</sequence>
<dbReference type="AlphaFoldDB" id="A0A2P4P4T8"/>
<dbReference type="Proteomes" id="UP000018888">
    <property type="component" value="Unassembled WGS sequence"/>
</dbReference>
<evidence type="ECO:0000313" key="1">
    <source>
        <dbReference type="EMBL" id="POG60400.1"/>
    </source>
</evidence>
<reference evidence="1 3" key="2">
    <citation type="journal article" date="2018" name="New Phytol.">
        <title>High intraspecific genome diversity in the model arbuscular mycorrhizal symbiont Rhizophagus irregularis.</title>
        <authorList>
            <person name="Chen E.C.H."/>
            <person name="Morin E."/>
            <person name="Beaudet D."/>
            <person name="Noel J."/>
            <person name="Yildirir G."/>
            <person name="Ndikumana S."/>
            <person name="Charron P."/>
            <person name="St-Onge C."/>
            <person name="Giorgi J."/>
            <person name="Kruger M."/>
            <person name="Marton T."/>
            <person name="Ropars J."/>
            <person name="Grigoriev I.V."/>
            <person name="Hainaut M."/>
            <person name="Henrissat B."/>
            <person name="Roux C."/>
            <person name="Martin F."/>
            <person name="Corradi N."/>
        </authorList>
    </citation>
    <scope>NUCLEOTIDE SEQUENCE [LARGE SCALE GENOMIC DNA]</scope>
    <source>
        <strain evidence="3">DAOM 181602 / DAOM 197198 / MUCL 43194</strain>
        <strain evidence="1">DAOM 197198</strain>
    </source>
</reference>
<name>A0A2P4P4T8_RHIID</name>
<accession>A0A2P4P4T8</accession>
<dbReference type="EMBL" id="AUPC02000391">
    <property type="protein sequence ID" value="POG60400.1"/>
    <property type="molecule type" value="Genomic_DNA"/>
</dbReference>
<evidence type="ECO:0000313" key="2">
    <source>
        <dbReference type="EMBL" id="POG68202.1"/>
    </source>
</evidence>
<keyword evidence="3" id="KW-1185">Reference proteome</keyword>
<feature type="non-terminal residue" evidence="1">
    <location>
        <position position="75"/>
    </location>
</feature>
<protein>
    <submittedName>
        <fullName evidence="1">Uncharacterized protein</fullName>
    </submittedName>
</protein>
<evidence type="ECO:0000313" key="3">
    <source>
        <dbReference type="Proteomes" id="UP000018888"/>
    </source>
</evidence>
<organism evidence="1 3">
    <name type="scientific">Rhizophagus irregularis (strain DAOM 181602 / DAOM 197198 / MUCL 43194)</name>
    <name type="common">Arbuscular mycorrhizal fungus</name>
    <name type="synonym">Glomus intraradices</name>
    <dbReference type="NCBI Taxonomy" id="747089"/>
    <lineage>
        <taxon>Eukaryota</taxon>
        <taxon>Fungi</taxon>
        <taxon>Fungi incertae sedis</taxon>
        <taxon>Mucoromycota</taxon>
        <taxon>Glomeromycotina</taxon>
        <taxon>Glomeromycetes</taxon>
        <taxon>Glomerales</taxon>
        <taxon>Glomeraceae</taxon>
        <taxon>Rhizophagus</taxon>
    </lineage>
</organism>
<reference evidence="1 3" key="1">
    <citation type="journal article" date="2013" name="Proc. Natl. Acad. Sci. U.S.A.">
        <title>Genome of an arbuscular mycorrhizal fungus provides insight into the oldest plant symbiosis.</title>
        <authorList>
            <person name="Tisserant E."/>
            <person name="Malbreil M."/>
            <person name="Kuo A."/>
            <person name="Kohler A."/>
            <person name="Symeonidi A."/>
            <person name="Balestrini R."/>
            <person name="Charron P."/>
            <person name="Duensing N."/>
            <person name="Frei Dit Frey N."/>
            <person name="Gianinazzi-Pearson V."/>
            <person name="Gilbert L.B."/>
            <person name="Handa Y."/>
            <person name="Herr J.R."/>
            <person name="Hijri M."/>
            <person name="Koul R."/>
            <person name="Kawaguchi M."/>
            <person name="Krajinski F."/>
            <person name="Lammers P.J."/>
            <person name="Masclaux F.G."/>
            <person name="Murat C."/>
            <person name="Morin E."/>
            <person name="Ndikumana S."/>
            <person name="Pagni M."/>
            <person name="Petitpierre D."/>
            <person name="Requena N."/>
            <person name="Rosikiewicz P."/>
            <person name="Riley R."/>
            <person name="Saito K."/>
            <person name="San Clemente H."/>
            <person name="Shapiro H."/>
            <person name="van Tuinen D."/>
            <person name="Becard G."/>
            <person name="Bonfante P."/>
            <person name="Paszkowski U."/>
            <person name="Shachar-Hill Y.Y."/>
            <person name="Tuskan G.A."/>
            <person name="Young P.W."/>
            <person name="Sanders I.R."/>
            <person name="Henrissat B."/>
            <person name="Rensing S.A."/>
            <person name="Grigoriev I.V."/>
            <person name="Corradi N."/>
            <person name="Roux C."/>
            <person name="Martin F."/>
        </authorList>
    </citation>
    <scope>NUCLEOTIDE SEQUENCE [LARGE SCALE GENOMIC DNA]</scope>
    <source>
        <strain evidence="3">DAOM 181602 / DAOM 197198 / MUCL 43194</strain>
        <strain evidence="1">DAOM 197198</strain>
    </source>
</reference>
<gene>
    <name evidence="2" type="ORF">GLOIN_2v1640108</name>
    <name evidence="1" type="ORF">GLOIN_2v1713564</name>
</gene>
<proteinExistence type="predicted"/>
<dbReference type="EMBL" id="AUPC02000157">
    <property type="protein sequence ID" value="POG68202.1"/>
    <property type="molecule type" value="Genomic_DNA"/>
</dbReference>